<proteinExistence type="predicted"/>
<dbReference type="InterPro" id="IPR036563">
    <property type="entry name" value="MoaE_sf"/>
</dbReference>
<dbReference type="AlphaFoldDB" id="A0A6J7DGY5"/>
<dbReference type="EMBL" id="CAFBLH010000027">
    <property type="protein sequence ID" value="CAB4870272.1"/>
    <property type="molecule type" value="Genomic_DNA"/>
</dbReference>
<reference evidence="1" key="1">
    <citation type="submission" date="2020-05" db="EMBL/GenBank/DDBJ databases">
        <authorList>
            <person name="Chiriac C."/>
            <person name="Salcher M."/>
            <person name="Ghai R."/>
            <person name="Kavagutti S V."/>
        </authorList>
    </citation>
    <scope>NUCLEOTIDE SEQUENCE</scope>
</reference>
<dbReference type="InterPro" id="IPR003448">
    <property type="entry name" value="Mopterin_biosynth_MoaE"/>
</dbReference>
<dbReference type="GO" id="GO:0006777">
    <property type="term" value="P:Mo-molybdopterin cofactor biosynthetic process"/>
    <property type="evidence" value="ECO:0007669"/>
    <property type="project" value="InterPro"/>
</dbReference>
<dbReference type="Pfam" id="PF02391">
    <property type="entry name" value="MoaE"/>
    <property type="match status" value="1"/>
</dbReference>
<organism evidence="1">
    <name type="scientific">freshwater metagenome</name>
    <dbReference type="NCBI Taxonomy" id="449393"/>
    <lineage>
        <taxon>unclassified sequences</taxon>
        <taxon>metagenomes</taxon>
        <taxon>ecological metagenomes</taxon>
    </lineage>
</organism>
<gene>
    <name evidence="1" type="ORF">UFOPK3342_00934</name>
</gene>
<sequence length="140" mass="15459">MVQIMRADVTTEVINIIELANLIRDESCGAIVTFSGEVRNHDSEKEVASLTYEIHPSAQEKLAAITQSVAEKFQVQKVAIAHRYGEIPIGQTAFAVAVSAHHRGSAFEACSALVNEVKERLPIWKHQVFKDGTDEWVNTA</sequence>
<accession>A0A6J7DGY5</accession>
<dbReference type="SUPFAM" id="SSF54690">
    <property type="entry name" value="Molybdopterin synthase subunit MoaE"/>
    <property type="match status" value="1"/>
</dbReference>
<name>A0A6J7DGY5_9ZZZZ</name>
<evidence type="ECO:0000313" key="1">
    <source>
        <dbReference type="EMBL" id="CAB4870272.1"/>
    </source>
</evidence>
<dbReference type="Gene3D" id="3.90.1170.40">
    <property type="entry name" value="Molybdopterin biosynthesis MoaE subunit"/>
    <property type="match status" value="1"/>
</dbReference>
<dbReference type="CDD" id="cd00756">
    <property type="entry name" value="MoaE"/>
    <property type="match status" value="1"/>
</dbReference>
<protein>
    <submittedName>
        <fullName evidence="1">Unannotated protein</fullName>
    </submittedName>
</protein>
<dbReference type="PANTHER" id="PTHR23404">
    <property type="entry name" value="MOLYBDOPTERIN SYNTHASE RELATED"/>
    <property type="match status" value="1"/>
</dbReference>